<reference evidence="1 2" key="1">
    <citation type="journal article" date="2015" name="Genome Biol. Evol.">
        <title>Phylogenomic analyses indicate that early fungi evolved digesting cell walls of algal ancestors of land plants.</title>
        <authorList>
            <person name="Chang Y."/>
            <person name="Wang S."/>
            <person name="Sekimoto S."/>
            <person name="Aerts A.L."/>
            <person name="Choi C."/>
            <person name="Clum A."/>
            <person name="LaButti K.M."/>
            <person name="Lindquist E.A."/>
            <person name="Yee Ngan C."/>
            <person name="Ohm R.A."/>
            <person name="Salamov A.A."/>
            <person name="Grigoriev I.V."/>
            <person name="Spatafora J.W."/>
            <person name="Berbee M.L."/>
        </authorList>
    </citation>
    <scope>NUCLEOTIDE SEQUENCE [LARGE SCALE GENOMIC DNA]</scope>
    <source>
        <strain evidence="1 2">JEL478</strain>
    </source>
</reference>
<sequence>MFWLYRSWVDHEIKTVQGDSNRTGRETGIRIDFPCIHVRRTAAERSLHRSLPLVDILSAFFKSCATANAPNSSSPGHWMSHKAPPALRALPERFYAHFTPPKPRALWCRKWHLPSLSVPSPKLFGVSSMGQNQVRFRGYQGLSGGTPLPTSGTRRGRKELLPSTNAFIMLAKFLLLGLHSGANITIGDWGTTMSTEAPEHPIPYVQTGFYRASEILLECGQALFRSRGRLHHLQLLEKAMGPIPQDSLSKLPTDSKLRSRLLHAPDGRLRIPKQLGSRVYQSIADVFIDAVEGNFRGGFDVGGKELGNWWMQFWNRHGAYMRREVVPRTESILDLENTARVIVTEYLDLLISSCCCWRMRRESGAPSQALEHPFFKRRV</sequence>
<dbReference type="AlphaFoldDB" id="A0A139ADC8"/>
<organism evidence="1 2">
    <name type="scientific">Gonapodya prolifera (strain JEL478)</name>
    <name type="common">Monoblepharis prolifera</name>
    <dbReference type="NCBI Taxonomy" id="1344416"/>
    <lineage>
        <taxon>Eukaryota</taxon>
        <taxon>Fungi</taxon>
        <taxon>Fungi incertae sedis</taxon>
        <taxon>Chytridiomycota</taxon>
        <taxon>Chytridiomycota incertae sedis</taxon>
        <taxon>Monoblepharidomycetes</taxon>
        <taxon>Monoblepharidales</taxon>
        <taxon>Gonapodyaceae</taxon>
        <taxon>Gonapodya</taxon>
    </lineage>
</organism>
<evidence type="ECO:0000313" key="2">
    <source>
        <dbReference type="Proteomes" id="UP000070544"/>
    </source>
</evidence>
<protein>
    <submittedName>
        <fullName evidence="1">Uncharacterized protein</fullName>
    </submittedName>
</protein>
<keyword evidence="2" id="KW-1185">Reference proteome</keyword>
<dbReference type="Proteomes" id="UP000070544">
    <property type="component" value="Unassembled WGS sequence"/>
</dbReference>
<evidence type="ECO:0000313" key="1">
    <source>
        <dbReference type="EMBL" id="KXS14777.1"/>
    </source>
</evidence>
<gene>
    <name evidence="1" type="ORF">M427DRAFT_497986</name>
</gene>
<dbReference type="EMBL" id="KQ965766">
    <property type="protein sequence ID" value="KXS14777.1"/>
    <property type="molecule type" value="Genomic_DNA"/>
</dbReference>
<name>A0A139ADC8_GONPJ</name>
<proteinExistence type="predicted"/>
<accession>A0A139ADC8</accession>